<keyword evidence="3" id="KW-1185">Reference proteome</keyword>
<reference evidence="3" key="1">
    <citation type="journal article" date="2019" name="Int. J. Syst. Evol. Microbiol.">
        <title>The Global Catalogue of Microorganisms (GCM) 10K type strain sequencing project: providing services to taxonomists for standard genome sequencing and annotation.</title>
        <authorList>
            <consortium name="The Broad Institute Genomics Platform"/>
            <consortium name="The Broad Institute Genome Sequencing Center for Infectious Disease"/>
            <person name="Wu L."/>
            <person name="Ma J."/>
        </authorList>
    </citation>
    <scope>NUCLEOTIDE SEQUENCE [LARGE SCALE GENOMIC DNA]</scope>
    <source>
        <strain evidence="3">CGMCC 1.9106</strain>
    </source>
</reference>
<organism evidence="2 3">
    <name type="scientific">Catellatospora aurea</name>
    <dbReference type="NCBI Taxonomy" id="1337874"/>
    <lineage>
        <taxon>Bacteria</taxon>
        <taxon>Bacillati</taxon>
        <taxon>Actinomycetota</taxon>
        <taxon>Actinomycetes</taxon>
        <taxon>Micromonosporales</taxon>
        <taxon>Micromonosporaceae</taxon>
        <taxon>Catellatospora</taxon>
    </lineage>
</organism>
<gene>
    <name evidence="2" type="ORF">ACFQO7_17865</name>
</gene>
<dbReference type="EMBL" id="JBHTAC010000016">
    <property type="protein sequence ID" value="MFC7244345.1"/>
    <property type="molecule type" value="Genomic_DNA"/>
</dbReference>
<feature type="signal peptide" evidence="1">
    <location>
        <begin position="1"/>
        <end position="20"/>
    </location>
</feature>
<dbReference type="Proteomes" id="UP001596392">
    <property type="component" value="Unassembled WGS sequence"/>
</dbReference>
<keyword evidence="1" id="KW-0732">Signal</keyword>
<protein>
    <submittedName>
        <fullName evidence="2">Uncharacterized protein</fullName>
    </submittedName>
</protein>
<dbReference type="RefSeq" id="WP_376807396.1">
    <property type="nucleotide sequence ID" value="NZ_JBHTAC010000016.1"/>
</dbReference>
<proteinExistence type="predicted"/>
<name>A0ABW2GZJ7_9ACTN</name>
<evidence type="ECO:0000313" key="2">
    <source>
        <dbReference type="EMBL" id="MFC7244345.1"/>
    </source>
</evidence>
<accession>A0ABW2GZJ7</accession>
<feature type="chain" id="PRO_5047422333" evidence="1">
    <location>
        <begin position="21"/>
        <end position="293"/>
    </location>
</feature>
<dbReference type="PROSITE" id="PS51257">
    <property type="entry name" value="PROKAR_LIPOPROTEIN"/>
    <property type="match status" value="1"/>
</dbReference>
<evidence type="ECO:0000256" key="1">
    <source>
        <dbReference type="SAM" id="SignalP"/>
    </source>
</evidence>
<sequence length="293" mass="29837">MNRRSTCLSAGLLAALLVLAGCAPVPSPEPAGTVPLVGAASPAADAAAQLARFADFPVDRTPRPILLLVGRVREYGYTTGDAKIAVSQGRLKLQAQLPDGPATVGAVLSDGAFELPAISSRQAYDLLAAIGDPASAPDVSPPPLLITKVALGTAEFATDRGPRMLPAWLFTAPESIQPLAVAALADTAFWPVEHADGVLNPAGLAADGVTLTLRLPAPGPPCPGEPVQEYTAEVVESAQAAVVRLRIATKSPAATTGGEGCVRDAMLRTAPYTVRLAQPLGNRVLLGASGAVP</sequence>
<evidence type="ECO:0000313" key="3">
    <source>
        <dbReference type="Proteomes" id="UP001596392"/>
    </source>
</evidence>
<comment type="caution">
    <text evidence="2">The sequence shown here is derived from an EMBL/GenBank/DDBJ whole genome shotgun (WGS) entry which is preliminary data.</text>
</comment>